<dbReference type="GO" id="GO:0008713">
    <property type="term" value="F:ADP-heptose-lipopolysaccharide heptosyltransferase activity"/>
    <property type="evidence" value="ECO:0007669"/>
    <property type="project" value="TreeGrafter"/>
</dbReference>
<comment type="caution">
    <text evidence="3">The sequence shown here is derived from an EMBL/GenBank/DDBJ whole genome shotgun (WGS) entry which is preliminary data.</text>
</comment>
<dbReference type="PANTHER" id="PTHR30160">
    <property type="entry name" value="TETRAACYLDISACCHARIDE 4'-KINASE-RELATED"/>
    <property type="match status" value="1"/>
</dbReference>
<keyword evidence="2" id="KW-0808">Transferase</keyword>
<sequence length="335" mass="39338">MKKVLILKVGALGDVVRTTYFLPGILKKYNNEAEIYWITSRNAFDLLKENKYITKLICIEEEKELEELKDYIFDWVISLEDEEKIYVKIEDFKYRKLSGVYRNEKKLIYTKDLEVWFDMGLLSKYGKERADKLKRENTLSHREIFSKGLGIEVLKPYFYNDVILENETALEFKKYKKNNKTKLIGLNFNAGKRWPSKSLREEEGEKLIRELLKNQNNYIFLLGGKDDFEANQELYKKFKEYENVIFLRPCSLKKFAVIIKQMDILVTSDTLALHLAIAQNIKTVSYYAPTSAIEIDTFGNGEKIISEKEDYCSYKPFADNSTITAEKILEKIQKG</sequence>
<dbReference type="PATRIC" id="fig|457404.5.peg.1951"/>
<name>H1PUS4_9FUSO</name>
<dbReference type="RefSeq" id="WP_008697824.1">
    <property type="nucleotide sequence ID" value="NZ_KE161008.1"/>
</dbReference>
<evidence type="ECO:0000256" key="2">
    <source>
        <dbReference type="ARBA" id="ARBA00022679"/>
    </source>
</evidence>
<dbReference type="EMBL" id="AGWJ02000021">
    <property type="protein sequence ID" value="EHO80257.1"/>
    <property type="molecule type" value="Genomic_DNA"/>
</dbReference>
<keyword evidence="4" id="KW-1185">Reference proteome</keyword>
<accession>H1PUS4</accession>
<protein>
    <submittedName>
        <fullName evidence="3">Uncharacterized protein</fullName>
    </submittedName>
</protein>
<dbReference type="BioCyc" id="FSP457404-HMP:GTSQ-2190-MONOMER"/>
<dbReference type="SUPFAM" id="SSF53756">
    <property type="entry name" value="UDP-Glycosyltransferase/glycogen phosphorylase"/>
    <property type="match status" value="1"/>
</dbReference>
<dbReference type="GO" id="GO:0009244">
    <property type="term" value="P:lipopolysaccharide core region biosynthetic process"/>
    <property type="evidence" value="ECO:0007669"/>
    <property type="project" value="TreeGrafter"/>
</dbReference>
<evidence type="ECO:0000313" key="4">
    <source>
        <dbReference type="Proteomes" id="UP000003233"/>
    </source>
</evidence>
<dbReference type="Proteomes" id="UP000003233">
    <property type="component" value="Unassembled WGS sequence"/>
</dbReference>
<dbReference type="HOGENOM" id="CLU_038371_0_0_0"/>
<dbReference type="InterPro" id="IPR051199">
    <property type="entry name" value="LPS_LOS_Heptosyltrfase"/>
</dbReference>
<evidence type="ECO:0000313" key="3">
    <source>
        <dbReference type="EMBL" id="EHO80257.1"/>
    </source>
</evidence>
<dbReference type="AlphaFoldDB" id="H1PUS4"/>
<reference evidence="3 4" key="1">
    <citation type="submission" date="2012-07" db="EMBL/GenBank/DDBJ databases">
        <title>The Genome Sequence of Fusobacterium ulcerans 12_1B.</title>
        <authorList>
            <consortium name="The Broad Institute Genome Sequencing Platform"/>
            <person name="Earl A."/>
            <person name="Ward D."/>
            <person name="Feldgarden M."/>
            <person name="Gevers D."/>
            <person name="Strauss J."/>
            <person name="Ambrose C.E."/>
            <person name="Allen-Vercoe E."/>
            <person name="Walker B."/>
            <person name="Young S.K."/>
            <person name="Zeng Q."/>
            <person name="Gargeya S."/>
            <person name="Fitzgerald M."/>
            <person name="Haas B."/>
            <person name="Abouelleil A."/>
            <person name="Alvarado L."/>
            <person name="Arachchi H.M."/>
            <person name="Berlin A.M."/>
            <person name="Chapman S.B."/>
            <person name="Goldberg J."/>
            <person name="Griggs A."/>
            <person name="Gujja S."/>
            <person name="Hansen M."/>
            <person name="Howarth C."/>
            <person name="Imamovic A."/>
            <person name="Larimer J."/>
            <person name="McCowen C."/>
            <person name="Montmayeur A."/>
            <person name="Murphy C."/>
            <person name="Neiman D."/>
            <person name="Pearson M."/>
            <person name="Priest M."/>
            <person name="Roberts A."/>
            <person name="Saif S."/>
            <person name="Shea T."/>
            <person name="Sisk P."/>
            <person name="Sykes S."/>
            <person name="Wortman J."/>
            <person name="Nusbaum C."/>
            <person name="Birren B."/>
        </authorList>
    </citation>
    <scope>NUCLEOTIDE SEQUENCE [LARGE SCALE GENOMIC DNA]</scope>
    <source>
        <strain evidence="3 4">12_1B</strain>
    </source>
</reference>
<proteinExistence type="predicted"/>
<keyword evidence="1" id="KW-0328">Glycosyltransferase</keyword>
<dbReference type="GO" id="GO:0005829">
    <property type="term" value="C:cytosol"/>
    <property type="evidence" value="ECO:0007669"/>
    <property type="project" value="TreeGrafter"/>
</dbReference>
<dbReference type="Pfam" id="PF01075">
    <property type="entry name" value="Glyco_transf_9"/>
    <property type="match status" value="1"/>
</dbReference>
<dbReference type="Gene3D" id="3.40.50.2000">
    <property type="entry name" value="Glycogen Phosphorylase B"/>
    <property type="match status" value="2"/>
</dbReference>
<gene>
    <name evidence="3" type="ORF">HMPREF0402_02167</name>
</gene>
<organism evidence="3 4">
    <name type="scientific">Fusobacterium ulcerans 12-1B</name>
    <dbReference type="NCBI Taxonomy" id="457404"/>
    <lineage>
        <taxon>Bacteria</taxon>
        <taxon>Fusobacteriati</taxon>
        <taxon>Fusobacteriota</taxon>
        <taxon>Fusobacteriia</taxon>
        <taxon>Fusobacteriales</taxon>
        <taxon>Fusobacteriaceae</taxon>
        <taxon>Fusobacterium</taxon>
    </lineage>
</organism>
<evidence type="ECO:0000256" key="1">
    <source>
        <dbReference type="ARBA" id="ARBA00022676"/>
    </source>
</evidence>
<dbReference type="InterPro" id="IPR002201">
    <property type="entry name" value="Glyco_trans_9"/>
</dbReference>